<dbReference type="STRING" id="1798182.GA0061081_10260"/>
<dbReference type="RefSeq" id="WP_167349277.1">
    <property type="nucleotide sequence ID" value="NZ_FMAQ01000002.1"/>
</dbReference>
<reference evidence="4" key="1">
    <citation type="submission" date="2016-08" db="EMBL/GenBank/DDBJ databases">
        <authorList>
            <person name="Varghese N."/>
            <person name="Submissions Spin"/>
        </authorList>
    </citation>
    <scope>NUCLEOTIDE SEQUENCE [LARGE SCALE GENOMIC DNA]</scope>
    <source>
        <strain evidence="4">R-53248</strain>
    </source>
</reference>
<evidence type="ECO:0000256" key="1">
    <source>
        <dbReference type="SAM" id="SignalP"/>
    </source>
</evidence>
<evidence type="ECO:0000259" key="2">
    <source>
        <dbReference type="Pfam" id="PF12870"/>
    </source>
</evidence>
<dbReference type="Proteomes" id="UP000199670">
    <property type="component" value="Unassembled WGS sequence"/>
</dbReference>
<proteinExistence type="predicted"/>
<protein>
    <recommendedName>
        <fullName evidence="2">DUF4878 domain-containing protein</fullName>
    </recommendedName>
</protein>
<feature type="signal peptide" evidence="1">
    <location>
        <begin position="1"/>
        <end position="19"/>
    </location>
</feature>
<dbReference type="InterPro" id="IPR024267">
    <property type="entry name" value="DUF4878"/>
</dbReference>
<evidence type="ECO:0000313" key="3">
    <source>
        <dbReference type="EMBL" id="SCB84912.1"/>
    </source>
</evidence>
<dbReference type="Pfam" id="PF12870">
    <property type="entry name" value="DUF4878"/>
    <property type="match status" value="1"/>
</dbReference>
<feature type="chain" id="PRO_5008688244" description="DUF4878 domain-containing protein" evidence="1">
    <location>
        <begin position="20"/>
        <end position="138"/>
    </location>
</feature>
<evidence type="ECO:0000313" key="4">
    <source>
        <dbReference type="Proteomes" id="UP000199670"/>
    </source>
</evidence>
<dbReference type="PROSITE" id="PS51257">
    <property type="entry name" value="PROKAR_LIPOPROTEIN"/>
    <property type="match status" value="1"/>
</dbReference>
<keyword evidence="4" id="KW-1185">Reference proteome</keyword>
<feature type="domain" description="DUF4878" evidence="2">
    <location>
        <begin position="21"/>
        <end position="136"/>
    </location>
</feature>
<gene>
    <name evidence="3" type="ORF">GA0061081_10260</name>
</gene>
<keyword evidence="1" id="KW-0732">Signal</keyword>
<dbReference type="Gene3D" id="3.10.450.50">
    <property type="match status" value="1"/>
</dbReference>
<dbReference type="EMBL" id="FMAQ01000002">
    <property type="protein sequence ID" value="SCB84912.1"/>
    <property type="molecule type" value="Genomic_DNA"/>
</dbReference>
<sequence length="138" mass="15611">MKLLMKFLSVFLLALIVTACSTEDTPEKVSEKFITAIYKGDTDTVMNLINFPKDDNNKGMDMTMLVKSKMQEAIQQGKKFADEHGGLDKVESAPAEYTNDEKTMAKVKTTVFFKDNTKKDESVLSVIKTDNKWMINLK</sequence>
<dbReference type="AlphaFoldDB" id="A0A1C3ZRP3"/>
<accession>A0A1C3ZRP3</accession>
<organism evidence="3 4">
    <name type="scientific">Gilliamella bombicola</name>
    <dbReference type="NCBI Taxonomy" id="1798182"/>
    <lineage>
        <taxon>Bacteria</taxon>
        <taxon>Pseudomonadati</taxon>
        <taxon>Pseudomonadota</taxon>
        <taxon>Gammaproteobacteria</taxon>
        <taxon>Orbales</taxon>
        <taxon>Orbaceae</taxon>
        <taxon>Gilliamella</taxon>
    </lineage>
</organism>
<name>A0A1C3ZRP3_9GAMM</name>